<dbReference type="SMART" id="SM00243">
    <property type="entry name" value="GAS2"/>
    <property type="match status" value="1"/>
</dbReference>
<organism evidence="7">
    <name type="scientific">Notodromas monacha</name>
    <dbReference type="NCBI Taxonomy" id="399045"/>
    <lineage>
        <taxon>Eukaryota</taxon>
        <taxon>Metazoa</taxon>
        <taxon>Ecdysozoa</taxon>
        <taxon>Arthropoda</taxon>
        <taxon>Crustacea</taxon>
        <taxon>Oligostraca</taxon>
        <taxon>Ostracoda</taxon>
        <taxon>Podocopa</taxon>
        <taxon>Podocopida</taxon>
        <taxon>Cypridocopina</taxon>
        <taxon>Cypridoidea</taxon>
        <taxon>Cyprididae</taxon>
        <taxon>Notodromas</taxon>
    </lineage>
</organism>
<keyword evidence="8" id="KW-1185">Reference proteome</keyword>
<evidence type="ECO:0000259" key="6">
    <source>
        <dbReference type="PROSITE" id="PS51460"/>
    </source>
</evidence>
<feature type="compositionally biased region" description="Low complexity" evidence="5">
    <location>
        <begin position="433"/>
        <end position="445"/>
    </location>
</feature>
<dbReference type="PANTHER" id="PTHR46756">
    <property type="entry name" value="TRANSGELIN"/>
    <property type="match status" value="1"/>
</dbReference>
<dbReference type="GO" id="GO:0031110">
    <property type="term" value="P:regulation of microtubule polymerization or depolymerization"/>
    <property type="evidence" value="ECO:0007669"/>
    <property type="project" value="TreeGrafter"/>
</dbReference>
<dbReference type="EMBL" id="OA885833">
    <property type="protein sequence ID" value="CAD7282402.1"/>
    <property type="molecule type" value="Genomic_DNA"/>
</dbReference>
<dbReference type="Gene3D" id="3.30.920.20">
    <property type="entry name" value="Gas2-like domain"/>
    <property type="match status" value="1"/>
</dbReference>
<comment type="subcellular location">
    <subcellularLocation>
        <location evidence="1">Cytoplasm</location>
        <location evidence="1">Cytoskeleton</location>
    </subcellularLocation>
</comment>
<dbReference type="PANTHER" id="PTHR46756:SF18">
    <property type="entry name" value="GAS2-LIKE PROTEIN PICKLED EGGS"/>
    <property type="match status" value="1"/>
</dbReference>
<feature type="compositionally biased region" description="Low complexity" evidence="5">
    <location>
        <begin position="118"/>
        <end position="131"/>
    </location>
</feature>
<dbReference type="GO" id="GO:0005737">
    <property type="term" value="C:cytoplasm"/>
    <property type="evidence" value="ECO:0007669"/>
    <property type="project" value="TreeGrafter"/>
</dbReference>
<keyword evidence="3" id="KW-0206">Cytoskeleton</keyword>
<dbReference type="GO" id="GO:1904825">
    <property type="term" value="P:protein localization to microtubule plus-end"/>
    <property type="evidence" value="ECO:0007669"/>
    <property type="project" value="TreeGrafter"/>
</dbReference>
<feature type="compositionally biased region" description="Basic and acidic residues" evidence="5">
    <location>
        <begin position="221"/>
        <end position="231"/>
    </location>
</feature>
<dbReference type="GO" id="GO:0008017">
    <property type="term" value="F:microtubule binding"/>
    <property type="evidence" value="ECO:0007669"/>
    <property type="project" value="InterPro"/>
</dbReference>
<dbReference type="Pfam" id="PF02187">
    <property type="entry name" value="GAS2"/>
    <property type="match status" value="1"/>
</dbReference>
<dbReference type="GO" id="GO:0005884">
    <property type="term" value="C:actin filament"/>
    <property type="evidence" value="ECO:0007669"/>
    <property type="project" value="TreeGrafter"/>
</dbReference>
<evidence type="ECO:0000256" key="2">
    <source>
        <dbReference type="ARBA" id="ARBA00022490"/>
    </source>
</evidence>
<feature type="region of interest" description="Disordered" evidence="5">
    <location>
        <begin position="367"/>
        <end position="479"/>
    </location>
</feature>
<feature type="region of interest" description="Disordered" evidence="5">
    <location>
        <begin position="525"/>
        <end position="559"/>
    </location>
</feature>
<dbReference type="OrthoDB" id="206130at2759"/>
<accession>A0A7R9BVJ4</accession>
<feature type="compositionally biased region" description="Low complexity" evidence="5">
    <location>
        <begin position="194"/>
        <end position="203"/>
    </location>
</feature>
<dbReference type="GO" id="GO:0051015">
    <property type="term" value="F:actin filament binding"/>
    <property type="evidence" value="ECO:0007669"/>
    <property type="project" value="TreeGrafter"/>
</dbReference>
<dbReference type="GO" id="GO:0008093">
    <property type="term" value="F:cytoskeletal anchor activity"/>
    <property type="evidence" value="ECO:0007669"/>
    <property type="project" value="TreeGrafter"/>
</dbReference>
<dbReference type="InterPro" id="IPR003108">
    <property type="entry name" value="GAR_dom"/>
</dbReference>
<dbReference type="GO" id="GO:0001725">
    <property type="term" value="C:stress fiber"/>
    <property type="evidence" value="ECO:0007669"/>
    <property type="project" value="TreeGrafter"/>
</dbReference>
<sequence length="609" mass="66134">MADKPQIDFKVRELVERCLCPVQFPMIRVAEGKYRIGDTKVMIYVRILRSHVMVRVGGGWDTLEHYLDKHDPCRCRLGHRGTMSSKVFMKQSLKDGSLNPSLVSYERSESPGFVRKPSAQQANNNSSSNSNKPQTPTPAPGATLLSTPPTHRRSVSPRRNQYDPATADALKGATARISRSSAAQSPSRSRDSSLTRTPPTSSPGVSRAFTRPEKPGIFSHQSDENQNEKNSSRKSSLTDSNQGIFSVPAIVTDTQDSDTTDSGLDVPKNRPESRMTQASSECSSTVSTDDLPSPDVTTDATALHPLSKSDNKVRSASVSSIGKSGNKKSRIPVLTADAFTPKSLRSVSTASPLSAVRTNYALMNSSSASNVLNGGNNKEHMMSKGGKSSRAANARGRRSSVDNSVFETRGTESFGRASGRKLLAEMDPEFRTRSTSVSSNRSRTSAGARSPAVQRKFTQAKQPVSPLAATVPQPKDKSSLKQMLDDISVDNDEAILAQMKAILQQYEARITQKLAEEGRDLAKELGDLNHGPETNNSGSSRDILGNSTEEPEDAQMALPDTMLENNKGSESYTEKWLLENHIHPGTRKSSMCQIPVNAFLGESSDETFP</sequence>
<dbReference type="SUPFAM" id="SSF143575">
    <property type="entry name" value="GAS2 domain-like"/>
    <property type="match status" value="1"/>
</dbReference>
<evidence type="ECO:0000256" key="3">
    <source>
        <dbReference type="ARBA" id="ARBA00023212"/>
    </source>
</evidence>
<evidence type="ECO:0000313" key="8">
    <source>
        <dbReference type="Proteomes" id="UP000678499"/>
    </source>
</evidence>
<feature type="compositionally biased region" description="Polar residues" evidence="5">
    <location>
        <begin position="367"/>
        <end position="376"/>
    </location>
</feature>
<dbReference type="AlphaFoldDB" id="A0A7R9BVJ4"/>
<reference evidence="7" key="1">
    <citation type="submission" date="2020-11" db="EMBL/GenBank/DDBJ databases">
        <authorList>
            <person name="Tran Van P."/>
        </authorList>
    </citation>
    <scope>NUCLEOTIDE SEQUENCE</scope>
</reference>
<evidence type="ECO:0000313" key="7">
    <source>
        <dbReference type="EMBL" id="CAD7282402.1"/>
    </source>
</evidence>
<keyword evidence="4" id="KW-0175">Coiled coil</keyword>
<feature type="compositionally biased region" description="Polar residues" evidence="5">
    <location>
        <begin position="233"/>
        <end position="244"/>
    </location>
</feature>
<feature type="compositionally biased region" description="Polar residues" evidence="5">
    <location>
        <begin position="532"/>
        <end position="548"/>
    </location>
</feature>
<proteinExistence type="predicted"/>
<feature type="compositionally biased region" description="Basic and acidic residues" evidence="5">
    <location>
        <begin position="422"/>
        <end position="432"/>
    </location>
</feature>
<feature type="compositionally biased region" description="Low complexity" evidence="5">
    <location>
        <begin position="173"/>
        <end position="187"/>
    </location>
</feature>
<dbReference type="PROSITE" id="PS51460">
    <property type="entry name" value="GAR"/>
    <property type="match status" value="1"/>
</dbReference>
<feature type="domain" description="GAR" evidence="6">
    <location>
        <begin position="2"/>
        <end position="74"/>
    </location>
</feature>
<dbReference type="InterPro" id="IPR036534">
    <property type="entry name" value="GAR_dom_sf"/>
</dbReference>
<feature type="coiled-coil region" evidence="4">
    <location>
        <begin position="489"/>
        <end position="516"/>
    </location>
</feature>
<dbReference type="GO" id="GO:0051764">
    <property type="term" value="P:actin crosslink formation"/>
    <property type="evidence" value="ECO:0007669"/>
    <property type="project" value="TreeGrafter"/>
</dbReference>
<keyword evidence="2" id="KW-0963">Cytoplasm</keyword>
<dbReference type="GO" id="GO:0035371">
    <property type="term" value="C:microtubule plus-end"/>
    <property type="evidence" value="ECO:0007669"/>
    <property type="project" value="TreeGrafter"/>
</dbReference>
<dbReference type="GO" id="GO:0001578">
    <property type="term" value="P:microtubule bundle formation"/>
    <property type="evidence" value="ECO:0007669"/>
    <property type="project" value="TreeGrafter"/>
</dbReference>
<evidence type="ECO:0000256" key="4">
    <source>
        <dbReference type="SAM" id="Coils"/>
    </source>
</evidence>
<dbReference type="EMBL" id="CAJPEX010003796">
    <property type="protein sequence ID" value="CAG0922554.1"/>
    <property type="molecule type" value="Genomic_DNA"/>
</dbReference>
<name>A0A7R9BVJ4_9CRUS</name>
<gene>
    <name evidence="7" type="ORF">NMOB1V02_LOCUS10027</name>
</gene>
<feature type="region of interest" description="Disordered" evidence="5">
    <location>
        <begin position="99"/>
        <end position="327"/>
    </location>
</feature>
<evidence type="ECO:0000256" key="5">
    <source>
        <dbReference type="SAM" id="MobiDB-lite"/>
    </source>
</evidence>
<feature type="compositionally biased region" description="Polar residues" evidence="5">
    <location>
        <begin position="314"/>
        <end position="323"/>
    </location>
</feature>
<dbReference type="Proteomes" id="UP000678499">
    <property type="component" value="Unassembled WGS sequence"/>
</dbReference>
<feature type="compositionally biased region" description="Low complexity" evidence="5">
    <location>
        <begin position="385"/>
        <end position="394"/>
    </location>
</feature>
<protein>
    <recommendedName>
        <fullName evidence="6">GAR domain-containing protein</fullName>
    </recommendedName>
</protein>
<evidence type="ECO:0000256" key="1">
    <source>
        <dbReference type="ARBA" id="ARBA00004245"/>
    </source>
</evidence>
<feature type="compositionally biased region" description="Polar residues" evidence="5">
    <location>
        <begin position="274"/>
        <end position="300"/>
    </location>
</feature>